<evidence type="ECO:0000313" key="1">
    <source>
        <dbReference type="Proteomes" id="UP000095283"/>
    </source>
</evidence>
<protein>
    <submittedName>
        <fullName evidence="2">Uncharacterized protein</fullName>
    </submittedName>
</protein>
<reference evidence="2" key="1">
    <citation type="submission" date="2016-11" db="UniProtKB">
        <authorList>
            <consortium name="WormBaseParasite"/>
        </authorList>
    </citation>
    <scope>IDENTIFICATION</scope>
</reference>
<sequence>MHQMFEKNKEIGLFLNRLELTQFSKFFTEKFSVGSVEEDEKDGGHGAISGSHHCHYVVENLQSRTAIENMNCVNYHLQITAFS</sequence>
<dbReference type="AlphaFoldDB" id="A0A1I7XWD9"/>
<proteinExistence type="predicted"/>
<accession>A0A1I7XWD9</accession>
<name>A0A1I7XWD9_HETBA</name>
<keyword evidence="1" id="KW-1185">Reference proteome</keyword>
<organism evidence="1 2">
    <name type="scientific">Heterorhabditis bacteriophora</name>
    <name type="common">Entomopathogenic nematode worm</name>
    <dbReference type="NCBI Taxonomy" id="37862"/>
    <lineage>
        <taxon>Eukaryota</taxon>
        <taxon>Metazoa</taxon>
        <taxon>Ecdysozoa</taxon>
        <taxon>Nematoda</taxon>
        <taxon>Chromadorea</taxon>
        <taxon>Rhabditida</taxon>
        <taxon>Rhabditina</taxon>
        <taxon>Rhabditomorpha</taxon>
        <taxon>Strongyloidea</taxon>
        <taxon>Heterorhabditidae</taxon>
        <taxon>Heterorhabditis</taxon>
    </lineage>
</organism>
<dbReference type="WBParaSite" id="Hba_21693">
    <property type="protein sequence ID" value="Hba_21693"/>
    <property type="gene ID" value="Hba_21693"/>
</dbReference>
<evidence type="ECO:0000313" key="2">
    <source>
        <dbReference type="WBParaSite" id="Hba_21693"/>
    </source>
</evidence>
<dbReference type="Proteomes" id="UP000095283">
    <property type="component" value="Unplaced"/>
</dbReference>